<reference evidence="5" key="2">
    <citation type="submission" date="2023-05" db="EMBL/GenBank/DDBJ databases">
        <authorList>
            <consortium name="Lawrence Berkeley National Laboratory"/>
            <person name="Steindorff A."/>
            <person name="Hensen N."/>
            <person name="Bonometti L."/>
            <person name="Westerberg I."/>
            <person name="Brannstrom I.O."/>
            <person name="Guillou S."/>
            <person name="Cros-Aarteil S."/>
            <person name="Calhoun S."/>
            <person name="Haridas S."/>
            <person name="Kuo A."/>
            <person name="Mondo S."/>
            <person name="Pangilinan J."/>
            <person name="Riley R."/>
            <person name="Labutti K."/>
            <person name="Andreopoulos B."/>
            <person name="Lipzen A."/>
            <person name="Chen C."/>
            <person name="Yanf M."/>
            <person name="Daum C."/>
            <person name="Ng V."/>
            <person name="Clum A."/>
            <person name="Ohm R."/>
            <person name="Martin F."/>
            <person name="Silar P."/>
            <person name="Natvig D."/>
            <person name="Lalanne C."/>
            <person name="Gautier V."/>
            <person name="Ament-Velasquez S.L."/>
            <person name="Kruys A."/>
            <person name="Hutchinson M.I."/>
            <person name="Powell A.J."/>
            <person name="Barry K."/>
            <person name="Miller A.N."/>
            <person name="Grigoriev I.V."/>
            <person name="Debuchy R."/>
            <person name="Gladieux P."/>
            <person name="Thoren M.H."/>
            <person name="Johannesson H."/>
        </authorList>
    </citation>
    <scope>NUCLEOTIDE SEQUENCE</scope>
    <source>
        <strain evidence="5">CBS 141.50</strain>
    </source>
</reference>
<proteinExistence type="predicted"/>
<gene>
    <name evidence="5" type="ORF">C8A04DRAFT_31077</name>
</gene>
<evidence type="ECO:0000313" key="6">
    <source>
        <dbReference type="Proteomes" id="UP001302676"/>
    </source>
</evidence>
<dbReference type="RefSeq" id="XP_062634698.1">
    <property type="nucleotide sequence ID" value="XM_062781631.1"/>
</dbReference>
<dbReference type="PROSITE" id="PS50181">
    <property type="entry name" value="FBOX"/>
    <property type="match status" value="1"/>
</dbReference>
<dbReference type="GeneID" id="87818244"/>
<dbReference type="InterPro" id="IPR045048">
    <property type="entry name" value="FBXO31/39"/>
</dbReference>
<evidence type="ECO:0000256" key="2">
    <source>
        <dbReference type="ARBA" id="ARBA00022786"/>
    </source>
</evidence>
<dbReference type="SUPFAM" id="SSF81383">
    <property type="entry name" value="F-box domain"/>
    <property type="match status" value="1"/>
</dbReference>
<dbReference type="Pfam" id="PF12014">
    <property type="entry name" value="Cyclin_D1_bind"/>
    <property type="match status" value="1"/>
</dbReference>
<dbReference type="InterPro" id="IPR001810">
    <property type="entry name" value="F-box_dom"/>
</dbReference>
<evidence type="ECO:0000256" key="3">
    <source>
        <dbReference type="SAM" id="MobiDB-lite"/>
    </source>
</evidence>
<dbReference type="InterPro" id="IPR036047">
    <property type="entry name" value="F-box-like_dom_sf"/>
</dbReference>
<feature type="region of interest" description="Disordered" evidence="3">
    <location>
        <begin position="1"/>
        <end position="71"/>
    </location>
</feature>
<dbReference type="Pfam" id="PF12937">
    <property type="entry name" value="F-box-like"/>
    <property type="match status" value="1"/>
</dbReference>
<name>A0AAN6UY34_9PEZI</name>
<feature type="domain" description="F-box" evidence="4">
    <location>
        <begin position="82"/>
        <end position="128"/>
    </location>
</feature>
<accession>A0AAN6UY34</accession>
<evidence type="ECO:0000313" key="5">
    <source>
        <dbReference type="EMBL" id="KAK4141327.1"/>
    </source>
</evidence>
<reference evidence="5" key="1">
    <citation type="journal article" date="2023" name="Mol. Phylogenet. Evol.">
        <title>Genome-scale phylogeny and comparative genomics of the fungal order Sordariales.</title>
        <authorList>
            <person name="Hensen N."/>
            <person name="Bonometti L."/>
            <person name="Westerberg I."/>
            <person name="Brannstrom I.O."/>
            <person name="Guillou S."/>
            <person name="Cros-Aarteil S."/>
            <person name="Calhoun S."/>
            <person name="Haridas S."/>
            <person name="Kuo A."/>
            <person name="Mondo S."/>
            <person name="Pangilinan J."/>
            <person name="Riley R."/>
            <person name="LaButti K."/>
            <person name="Andreopoulos B."/>
            <person name="Lipzen A."/>
            <person name="Chen C."/>
            <person name="Yan M."/>
            <person name="Daum C."/>
            <person name="Ng V."/>
            <person name="Clum A."/>
            <person name="Steindorff A."/>
            <person name="Ohm R.A."/>
            <person name="Martin F."/>
            <person name="Silar P."/>
            <person name="Natvig D.O."/>
            <person name="Lalanne C."/>
            <person name="Gautier V."/>
            <person name="Ament-Velasquez S.L."/>
            <person name="Kruys A."/>
            <person name="Hutchinson M.I."/>
            <person name="Powell A.J."/>
            <person name="Barry K."/>
            <person name="Miller A.N."/>
            <person name="Grigoriev I.V."/>
            <person name="Debuchy R."/>
            <person name="Gladieux P."/>
            <person name="Hiltunen Thoren M."/>
            <person name="Johannesson H."/>
        </authorList>
    </citation>
    <scope>NUCLEOTIDE SEQUENCE</scope>
    <source>
        <strain evidence="5">CBS 141.50</strain>
    </source>
</reference>
<dbReference type="SMART" id="SM00256">
    <property type="entry name" value="FBOX"/>
    <property type="match status" value="1"/>
</dbReference>
<keyword evidence="2" id="KW-0833">Ubl conjugation pathway</keyword>
<protein>
    <recommendedName>
        <fullName evidence="4">F-box domain-containing protein</fullName>
    </recommendedName>
</protein>
<dbReference type="PANTHER" id="PTHR10706">
    <property type="entry name" value="F-BOX FAMILY PROTEIN"/>
    <property type="match status" value="1"/>
</dbReference>
<feature type="region of interest" description="Disordered" evidence="3">
    <location>
        <begin position="237"/>
        <end position="268"/>
    </location>
</feature>
<dbReference type="Gene3D" id="1.20.1280.50">
    <property type="match status" value="1"/>
</dbReference>
<evidence type="ECO:0000256" key="1">
    <source>
        <dbReference type="ARBA" id="ARBA00004906"/>
    </source>
</evidence>
<evidence type="ECO:0000259" key="4">
    <source>
        <dbReference type="PROSITE" id="PS50181"/>
    </source>
</evidence>
<dbReference type="EMBL" id="MU853613">
    <property type="protein sequence ID" value="KAK4141327.1"/>
    <property type="molecule type" value="Genomic_DNA"/>
</dbReference>
<dbReference type="AlphaFoldDB" id="A0AAN6UY34"/>
<sequence>MAATGHTDEDLSYPTTPLQGDSHPAANETLKLSTLALRTASQKPTALDTPPETPLDDDVGSTTKNGKGKEAALEHDVNPLIPSRLTGLPAELLASILQYLAPTDLANIAGTCRIMYTYAADERLWKAHVQENVPCQQITSPYPFETFQELYAARDPHWFIPKYKLWFADNGLPGRLMAVQYDQRRGMIEGFQVVARNKNTSFHTWHSNGNTIISGFNPDVKIYHDNPILRLPVVASAENTNGDGPTTSSSESGSQHQRPKRGNRFKPEFYMPTTDLSGLQSSFAFAKRLTPDEVAARLNPPFPYRNVWPPRSIPSSERVIGAGLDHPSSLDSRRDRPETRGQVCQRAFRIHKWLHVSPIDNRFSLFPEPFETWQGTPPHAAGVPSNTTTGLSMANLLWNNISTIMSHRFDAISGQSPVAEDVSTYSTIDPEQYTPTETKPFRGIWVGDYGLHGPEFLWIHQPDDEDEFVPPTRSDGESDEDFAKRERDAARYRGRLEAIKLTGDANIPRGEHSFIVEELGEQGLARIETHAPFEGVRVVRSECHIADHGFSNARRIGGELFCISHDKLAYHWIDLNHISYFYRVNVDKLIVPLSSNPAT</sequence>
<comment type="pathway">
    <text evidence="1">Protein modification; protein ubiquitination.</text>
</comment>
<keyword evidence="6" id="KW-1185">Reference proteome</keyword>
<comment type="caution">
    <text evidence="5">The sequence shown here is derived from an EMBL/GenBank/DDBJ whole genome shotgun (WGS) entry which is preliminary data.</text>
</comment>
<organism evidence="5 6">
    <name type="scientific">Dichotomopilus funicola</name>
    <dbReference type="NCBI Taxonomy" id="1934379"/>
    <lineage>
        <taxon>Eukaryota</taxon>
        <taxon>Fungi</taxon>
        <taxon>Dikarya</taxon>
        <taxon>Ascomycota</taxon>
        <taxon>Pezizomycotina</taxon>
        <taxon>Sordariomycetes</taxon>
        <taxon>Sordariomycetidae</taxon>
        <taxon>Sordariales</taxon>
        <taxon>Chaetomiaceae</taxon>
        <taxon>Dichotomopilus</taxon>
    </lineage>
</organism>
<dbReference type="PANTHER" id="PTHR10706:SF130">
    <property type="entry name" value="F-BOX ONLY PROTEIN 31"/>
    <property type="match status" value="1"/>
</dbReference>
<dbReference type="Proteomes" id="UP001302676">
    <property type="component" value="Unassembled WGS sequence"/>
</dbReference>
<feature type="compositionally biased region" description="Polar residues" evidence="3">
    <location>
        <begin position="237"/>
        <end position="256"/>
    </location>
</feature>